<dbReference type="CDD" id="cd01562">
    <property type="entry name" value="Thr-dehyd"/>
    <property type="match status" value="1"/>
</dbReference>
<comment type="subunit">
    <text evidence="5">In the native structure, TdcB is in a dimeric form, whereas in the TdcB-AMP complex, it exists in a tetrameric form (dimer of dimers).</text>
</comment>
<dbReference type="Pfam" id="PF01842">
    <property type="entry name" value="ACT"/>
    <property type="match status" value="1"/>
</dbReference>
<dbReference type="InterPro" id="IPR002912">
    <property type="entry name" value="ACT_dom"/>
</dbReference>
<comment type="caution">
    <text evidence="13">The sequence shown here is derived from an EMBL/GenBank/DDBJ whole genome shotgun (WGS) entry which is preliminary data.</text>
</comment>
<evidence type="ECO:0000256" key="5">
    <source>
        <dbReference type="ARBA" id="ARBA00011447"/>
    </source>
</evidence>
<dbReference type="InterPro" id="IPR045865">
    <property type="entry name" value="ACT-like_dom_sf"/>
</dbReference>
<dbReference type="PROSITE" id="PS51671">
    <property type="entry name" value="ACT"/>
    <property type="match status" value="1"/>
</dbReference>
<dbReference type="InterPro" id="IPR001926">
    <property type="entry name" value="TrpB-like_PALP"/>
</dbReference>
<dbReference type="PANTHER" id="PTHR48078:SF6">
    <property type="entry name" value="L-THREONINE DEHYDRATASE CATABOLIC TDCB"/>
    <property type="match status" value="1"/>
</dbReference>
<dbReference type="Pfam" id="PF00291">
    <property type="entry name" value="PALP"/>
    <property type="match status" value="1"/>
</dbReference>
<dbReference type="SUPFAM" id="SSF53686">
    <property type="entry name" value="Tryptophan synthase beta subunit-like PLP-dependent enzymes"/>
    <property type="match status" value="1"/>
</dbReference>
<comment type="cofactor">
    <cofactor evidence="1">
        <name>pyridoxal 5'-phosphate</name>
        <dbReference type="ChEBI" id="CHEBI:597326"/>
    </cofactor>
</comment>
<evidence type="ECO:0000313" key="14">
    <source>
        <dbReference type="Proteomes" id="UP001428817"/>
    </source>
</evidence>
<dbReference type="InterPro" id="IPR036052">
    <property type="entry name" value="TrpB-like_PALP_sf"/>
</dbReference>
<evidence type="ECO:0000256" key="6">
    <source>
        <dbReference type="ARBA" id="ARBA00012096"/>
    </source>
</evidence>
<name>A0ABP9PY94_9PSEU</name>
<sequence length="400" mass="41671">MVDVSDVRAAAKVLHGVTRRTPMAHSRALSDAVGGPVTLKCENLQRTGSFKIRGAYVRMHGLSEGERAAGVVAASAGNHAQGVALGARLLGMPASVFMPVRAALPKVAATRGYGAEVHLVGAVLAETLAAADEFAERTGARLIHPFDHPDVIAGQGTVGLELHEQCPEARTVLVPTGGGGLLAGVAAALGELSPATRVIGVQAENMAAWPGSLEQARPVTIDARSTIADGIAVGRPGDAPFRVVHQRVQEILTVSEDSLSKALLHCLERAKLVVEPAGAAGVAALLDDPERFEPPVVCVLSGGNVDPLLMLHVIQHGMTAAGRYLSTRVRLADQPGALAELLTLIGELGCNILDVEHTRISGALALGEVDVALRMETRGPRHRIEVIEKLRASGHQVEPA</sequence>
<comment type="similarity">
    <text evidence="4">Belongs to the serine/threonine dehydratase family.</text>
</comment>
<keyword evidence="14" id="KW-1185">Reference proteome</keyword>
<dbReference type="InterPro" id="IPR005789">
    <property type="entry name" value="Thr_deHydtase_catblc"/>
</dbReference>
<evidence type="ECO:0000256" key="10">
    <source>
        <dbReference type="ARBA" id="ARBA00022898"/>
    </source>
</evidence>
<protein>
    <recommendedName>
        <fullName evidence="7">L-threonine dehydratase catabolic TdcB</fullName>
        <ecNumber evidence="6">4.3.1.19</ecNumber>
    </recommendedName>
</protein>
<evidence type="ECO:0000259" key="12">
    <source>
        <dbReference type="PROSITE" id="PS51671"/>
    </source>
</evidence>
<dbReference type="EMBL" id="BAABJP010000007">
    <property type="protein sequence ID" value="GAA5151848.1"/>
    <property type="molecule type" value="Genomic_DNA"/>
</dbReference>
<evidence type="ECO:0000256" key="4">
    <source>
        <dbReference type="ARBA" id="ARBA00010869"/>
    </source>
</evidence>
<evidence type="ECO:0000256" key="8">
    <source>
        <dbReference type="ARBA" id="ARBA00022533"/>
    </source>
</evidence>
<dbReference type="InterPro" id="IPR000634">
    <property type="entry name" value="Ser/Thr_deHydtase_PyrdxlP-BS"/>
</dbReference>
<evidence type="ECO:0000256" key="11">
    <source>
        <dbReference type="ARBA" id="ARBA00023239"/>
    </source>
</evidence>
<feature type="domain" description="ACT" evidence="12">
    <location>
        <begin position="326"/>
        <end position="400"/>
    </location>
</feature>
<dbReference type="InterPro" id="IPR050147">
    <property type="entry name" value="Ser/Thr_Dehydratase"/>
</dbReference>
<dbReference type="SUPFAM" id="SSF55021">
    <property type="entry name" value="ACT-like"/>
    <property type="match status" value="1"/>
</dbReference>
<keyword evidence="9" id="KW-0412">Isoleucine biosynthesis</keyword>
<dbReference type="NCBIfam" id="TIGR01127">
    <property type="entry name" value="ilvA_1Cterm"/>
    <property type="match status" value="1"/>
</dbReference>
<dbReference type="Gene3D" id="3.30.70.260">
    <property type="match status" value="1"/>
</dbReference>
<organism evidence="13 14">
    <name type="scientific">Pseudonocardia eucalypti</name>
    <dbReference type="NCBI Taxonomy" id="648755"/>
    <lineage>
        <taxon>Bacteria</taxon>
        <taxon>Bacillati</taxon>
        <taxon>Actinomycetota</taxon>
        <taxon>Actinomycetes</taxon>
        <taxon>Pseudonocardiales</taxon>
        <taxon>Pseudonocardiaceae</taxon>
        <taxon>Pseudonocardia</taxon>
    </lineage>
</organism>
<dbReference type="PROSITE" id="PS00165">
    <property type="entry name" value="DEHYDRATASE_SER_THR"/>
    <property type="match status" value="1"/>
</dbReference>
<dbReference type="Proteomes" id="UP001428817">
    <property type="component" value="Unassembled WGS sequence"/>
</dbReference>
<keyword evidence="9" id="KW-0100">Branched-chain amino acid biosynthesis</keyword>
<comment type="pathway">
    <text evidence="2">Amino-acid biosynthesis; L-isoleucine biosynthesis; 2-oxobutanoate from L-threonine: step 1/1.</text>
</comment>
<keyword evidence="11" id="KW-0456">Lyase</keyword>
<keyword evidence="8" id="KW-0021">Allosteric enzyme</keyword>
<evidence type="ECO:0000256" key="1">
    <source>
        <dbReference type="ARBA" id="ARBA00001933"/>
    </source>
</evidence>
<evidence type="ECO:0000256" key="2">
    <source>
        <dbReference type="ARBA" id="ARBA00004810"/>
    </source>
</evidence>
<dbReference type="InterPro" id="IPR044561">
    <property type="entry name" value="ACT_ThrD-II-like"/>
</dbReference>
<evidence type="ECO:0000256" key="9">
    <source>
        <dbReference type="ARBA" id="ARBA00022624"/>
    </source>
</evidence>
<accession>A0ABP9PY94</accession>
<dbReference type="RefSeq" id="WP_185066591.1">
    <property type="nucleotide sequence ID" value="NZ_BAABJP010000007.1"/>
</dbReference>
<dbReference type="PANTHER" id="PTHR48078">
    <property type="entry name" value="THREONINE DEHYDRATASE, MITOCHONDRIAL-RELATED"/>
    <property type="match status" value="1"/>
</dbReference>
<dbReference type="CDD" id="cd04886">
    <property type="entry name" value="ACT_ThrD-II-like"/>
    <property type="match status" value="1"/>
</dbReference>
<dbReference type="Gene3D" id="3.40.50.1100">
    <property type="match status" value="2"/>
</dbReference>
<gene>
    <name evidence="13" type="primary">ilvA_1</name>
    <name evidence="13" type="ORF">GCM10023321_19590</name>
</gene>
<reference evidence="14" key="1">
    <citation type="journal article" date="2019" name="Int. J. Syst. Evol. Microbiol.">
        <title>The Global Catalogue of Microorganisms (GCM) 10K type strain sequencing project: providing services to taxonomists for standard genome sequencing and annotation.</title>
        <authorList>
            <consortium name="The Broad Institute Genomics Platform"/>
            <consortium name="The Broad Institute Genome Sequencing Center for Infectious Disease"/>
            <person name="Wu L."/>
            <person name="Ma J."/>
        </authorList>
    </citation>
    <scope>NUCLEOTIDE SEQUENCE [LARGE SCALE GENOMIC DNA]</scope>
    <source>
        <strain evidence="14">JCM 18303</strain>
    </source>
</reference>
<evidence type="ECO:0000256" key="7">
    <source>
        <dbReference type="ARBA" id="ARBA00022248"/>
    </source>
</evidence>
<keyword evidence="9" id="KW-0028">Amino-acid biosynthesis</keyword>
<evidence type="ECO:0000256" key="3">
    <source>
        <dbReference type="ARBA" id="ARBA00004958"/>
    </source>
</evidence>
<keyword evidence="10" id="KW-0663">Pyridoxal phosphate</keyword>
<dbReference type="EC" id="4.3.1.19" evidence="6"/>
<evidence type="ECO:0000313" key="13">
    <source>
        <dbReference type="EMBL" id="GAA5151848.1"/>
    </source>
</evidence>
<proteinExistence type="inferred from homology"/>
<comment type="pathway">
    <text evidence="3">Amino-acid degradation; L-threonine degradation via propanoate pathway; propanoate from L-threonine: step 1/4.</text>
</comment>